<gene>
    <name evidence="1" type="ORF">AVEN_204476_1</name>
</gene>
<dbReference type="AlphaFoldDB" id="A0A4Y2UUP4"/>
<name>A0A4Y2UUP4_ARAVE</name>
<proteinExistence type="predicted"/>
<reference evidence="1 2" key="1">
    <citation type="journal article" date="2019" name="Sci. Rep.">
        <title>Orb-weaving spider Araneus ventricosus genome elucidates the spidroin gene catalogue.</title>
        <authorList>
            <person name="Kono N."/>
            <person name="Nakamura H."/>
            <person name="Ohtoshi R."/>
            <person name="Moran D.A.P."/>
            <person name="Shinohara A."/>
            <person name="Yoshida Y."/>
            <person name="Fujiwara M."/>
            <person name="Mori M."/>
            <person name="Tomita M."/>
            <person name="Arakawa K."/>
        </authorList>
    </citation>
    <scope>NUCLEOTIDE SEQUENCE [LARGE SCALE GENOMIC DNA]</scope>
</reference>
<protein>
    <recommendedName>
        <fullName evidence="3">RNA-directed DNA polymerase from mobile element jockey</fullName>
    </recommendedName>
</protein>
<dbReference type="OrthoDB" id="6433748at2759"/>
<evidence type="ECO:0000313" key="2">
    <source>
        <dbReference type="Proteomes" id="UP000499080"/>
    </source>
</evidence>
<organism evidence="1 2">
    <name type="scientific">Araneus ventricosus</name>
    <name type="common">Orbweaver spider</name>
    <name type="synonym">Epeira ventricosa</name>
    <dbReference type="NCBI Taxonomy" id="182803"/>
    <lineage>
        <taxon>Eukaryota</taxon>
        <taxon>Metazoa</taxon>
        <taxon>Ecdysozoa</taxon>
        <taxon>Arthropoda</taxon>
        <taxon>Chelicerata</taxon>
        <taxon>Arachnida</taxon>
        <taxon>Araneae</taxon>
        <taxon>Araneomorphae</taxon>
        <taxon>Entelegynae</taxon>
        <taxon>Araneoidea</taxon>
        <taxon>Araneidae</taxon>
        <taxon>Araneus</taxon>
    </lineage>
</organism>
<evidence type="ECO:0000313" key="1">
    <source>
        <dbReference type="EMBL" id="GBO16598.1"/>
    </source>
</evidence>
<evidence type="ECO:0008006" key="3">
    <source>
        <dbReference type="Google" id="ProtNLM"/>
    </source>
</evidence>
<dbReference type="Proteomes" id="UP000499080">
    <property type="component" value="Unassembled WGS sequence"/>
</dbReference>
<comment type="caution">
    <text evidence="1">The sequence shown here is derived from an EMBL/GenBank/DDBJ whole genome shotgun (WGS) entry which is preliminary data.</text>
</comment>
<accession>A0A4Y2UUP4</accession>
<dbReference type="EMBL" id="BGPR01040472">
    <property type="protein sequence ID" value="GBO16598.1"/>
    <property type="molecule type" value="Genomic_DNA"/>
</dbReference>
<sequence length="187" mass="21242">MQTLNIMKVLANTSWVADRASLMKIYKSIVRSKIDYGAPIYGSAAKSILKILDVAHNQGLRIDTGAFRTSPISSLHVSGGEPSLELRRQRLSLCYFYKIKSVEFHPMCSKVINPIYGSLFSIKLSFTPTFGFRIGEIIRTFKIQDFPVVVSINGPPPWQEEHFGFIDDFVHFLKQSTSDMIFQKLFL</sequence>
<keyword evidence="2" id="KW-1185">Reference proteome</keyword>